<name>A0ABV5KNA1_9BACL</name>
<comment type="caution">
    <text evidence="2">The sequence shown here is derived from an EMBL/GenBank/DDBJ whole genome shotgun (WGS) entry which is preliminary data.</text>
</comment>
<sequence>MTHRDGLGARGGRSGPTSVEECAGLADDPPPAAAMQKAPEAALASGPRLTRAAPAPSLQPARSCL</sequence>
<accession>A0ABV5KNA1</accession>
<evidence type="ECO:0000313" key="3">
    <source>
        <dbReference type="Proteomes" id="UP001589747"/>
    </source>
</evidence>
<reference evidence="2 3" key="1">
    <citation type="submission" date="2024-09" db="EMBL/GenBank/DDBJ databases">
        <authorList>
            <person name="Sun Q."/>
            <person name="Mori K."/>
        </authorList>
    </citation>
    <scope>NUCLEOTIDE SEQUENCE [LARGE SCALE GENOMIC DNA]</scope>
    <source>
        <strain evidence="2 3">TISTR 2452</strain>
    </source>
</reference>
<dbReference type="RefSeq" id="WP_377494236.1">
    <property type="nucleotide sequence ID" value="NZ_JBHMDO010000022.1"/>
</dbReference>
<dbReference type="Proteomes" id="UP001589747">
    <property type="component" value="Unassembled WGS sequence"/>
</dbReference>
<proteinExistence type="predicted"/>
<feature type="region of interest" description="Disordered" evidence="1">
    <location>
        <begin position="1"/>
        <end position="65"/>
    </location>
</feature>
<gene>
    <name evidence="2" type="ORF">ACFFSY_12285</name>
</gene>
<protein>
    <submittedName>
        <fullName evidence="2">Uncharacterized protein</fullName>
    </submittedName>
</protein>
<evidence type="ECO:0000256" key="1">
    <source>
        <dbReference type="SAM" id="MobiDB-lite"/>
    </source>
</evidence>
<keyword evidence="3" id="KW-1185">Reference proteome</keyword>
<feature type="compositionally biased region" description="Low complexity" evidence="1">
    <location>
        <begin position="23"/>
        <end position="44"/>
    </location>
</feature>
<dbReference type="EMBL" id="JBHMDO010000022">
    <property type="protein sequence ID" value="MFB9326694.1"/>
    <property type="molecule type" value="Genomic_DNA"/>
</dbReference>
<organism evidence="2 3">
    <name type="scientific">Paenibacillus aurantiacus</name>
    <dbReference type="NCBI Taxonomy" id="1936118"/>
    <lineage>
        <taxon>Bacteria</taxon>
        <taxon>Bacillati</taxon>
        <taxon>Bacillota</taxon>
        <taxon>Bacilli</taxon>
        <taxon>Bacillales</taxon>
        <taxon>Paenibacillaceae</taxon>
        <taxon>Paenibacillus</taxon>
    </lineage>
</organism>
<evidence type="ECO:0000313" key="2">
    <source>
        <dbReference type="EMBL" id="MFB9326694.1"/>
    </source>
</evidence>